<accession>A0A915Z5N9</accession>
<sequence length="94" mass="10537">MLQTRRKNVRNTDLCEALLRDRPIKLLATQPTPPKRKTKSPPPDKSVPPNPLPNLRKRSKLKSSNNSSSRDPVPAIKPQDIKAPNPCDLSLNHC</sequence>
<evidence type="ECO:0000313" key="3">
    <source>
        <dbReference type="Proteomes" id="UP000684084"/>
    </source>
</evidence>
<organism evidence="2 3">
    <name type="scientific">Rhizophagus irregularis</name>
    <dbReference type="NCBI Taxonomy" id="588596"/>
    <lineage>
        <taxon>Eukaryota</taxon>
        <taxon>Fungi</taxon>
        <taxon>Fungi incertae sedis</taxon>
        <taxon>Mucoromycota</taxon>
        <taxon>Glomeromycotina</taxon>
        <taxon>Glomeromycetes</taxon>
        <taxon>Glomerales</taxon>
        <taxon>Glomeraceae</taxon>
        <taxon>Rhizophagus</taxon>
    </lineage>
</organism>
<dbReference type="Proteomes" id="UP000684084">
    <property type="component" value="Unassembled WGS sequence"/>
</dbReference>
<proteinExistence type="predicted"/>
<protein>
    <submittedName>
        <fullName evidence="2">Uncharacterized protein</fullName>
    </submittedName>
</protein>
<feature type="compositionally biased region" description="Pro residues" evidence="1">
    <location>
        <begin position="40"/>
        <end position="52"/>
    </location>
</feature>
<comment type="caution">
    <text evidence="2">The sequence shown here is derived from an EMBL/GenBank/DDBJ whole genome shotgun (WGS) entry which is preliminary data.</text>
</comment>
<gene>
    <name evidence="2" type="ORF">CHRIB12_LOCUS8801</name>
</gene>
<reference evidence="2" key="1">
    <citation type="submission" date="2020-05" db="EMBL/GenBank/DDBJ databases">
        <authorList>
            <person name="Rincon C."/>
            <person name="Sanders R I."/>
            <person name="Robbins C."/>
            <person name="Chaturvedi A."/>
        </authorList>
    </citation>
    <scope>NUCLEOTIDE SEQUENCE</scope>
    <source>
        <strain evidence="2">CHB12</strain>
    </source>
</reference>
<evidence type="ECO:0000313" key="2">
    <source>
        <dbReference type="EMBL" id="CAB5361667.1"/>
    </source>
</evidence>
<dbReference type="AlphaFoldDB" id="A0A915Z5N9"/>
<dbReference type="EMBL" id="CAGKOT010000016">
    <property type="protein sequence ID" value="CAB5361667.1"/>
    <property type="molecule type" value="Genomic_DNA"/>
</dbReference>
<evidence type="ECO:0000256" key="1">
    <source>
        <dbReference type="SAM" id="MobiDB-lite"/>
    </source>
</evidence>
<name>A0A915Z5N9_9GLOM</name>
<feature type="region of interest" description="Disordered" evidence="1">
    <location>
        <begin position="21"/>
        <end position="94"/>
    </location>
</feature>